<comment type="caution">
    <text evidence="5">The sequence shown here is derived from an EMBL/GenBank/DDBJ whole genome shotgun (WGS) entry which is preliminary data.</text>
</comment>
<dbReference type="Pfam" id="PF08028">
    <property type="entry name" value="Acyl-CoA_dh_2"/>
    <property type="match status" value="1"/>
</dbReference>
<organism evidence="5 6">
    <name type="scientific">Ruicaihuangia caeni</name>
    <dbReference type="NCBI Taxonomy" id="3042517"/>
    <lineage>
        <taxon>Bacteria</taxon>
        <taxon>Bacillati</taxon>
        <taxon>Actinomycetota</taxon>
        <taxon>Actinomycetes</taxon>
        <taxon>Micrococcales</taxon>
        <taxon>Microbacteriaceae</taxon>
        <taxon>Ruicaihuangia</taxon>
    </lineage>
</organism>
<proteinExistence type="inferred from homology"/>
<sequence>MTTATAQPATRWPAQREQRREHALAQVERIKDRIEAGVAEGQREGRLAPDAVEALRESGVFGIMTPDDLGGNVVDPVTAFEIIEAIGRLDPSTAWTTTILLEGAGQLATQLDPERAKEVFSGRLPLKAGSLRPGEAERVDGGYLVTGQWDFVSGVHYADFVSATFLVEGDGGTERRAALIPTSEVEILDSWHVLGMKATGSTTFRVERTFVPDDMIYNPMGPVRRDDTPLAKLTMVPYVLQMHPGMVLGAARRALDEISRMAPTKRRGSRINLGASTSLAESSWFQRELGQLDASVLAARALVMTTLSRVDQRLQAGDGIDLELMDAMQLASSYAGQTAQHVITRAFRHAGAEAIAESGVLPRLLRDINTVLAHGVLGEIGFELHGEFMLGLQTLETRRMI</sequence>
<dbReference type="GO" id="GO:0003995">
    <property type="term" value="F:acyl-CoA dehydrogenase activity"/>
    <property type="evidence" value="ECO:0007669"/>
    <property type="project" value="TreeGrafter"/>
</dbReference>
<dbReference type="AlphaFoldDB" id="A0AAW6TBJ8"/>
<name>A0AAW6TBJ8_9MICO</name>
<dbReference type="PIRSF" id="PIRSF016578">
    <property type="entry name" value="HsaA"/>
    <property type="match status" value="1"/>
</dbReference>
<evidence type="ECO:0000313" key="5">
    <source>
        <dbReference type="EMBL" id="MDI2099228.1"/>
    </source>
</evidence>
<dbReference type="InterPro" id="IPR013786">
    <property type="entry name" value="AcylCoA_DH/ox_N"/>
</dbReference>
<keyword evidence="1" id="KW-0560">Oxidoreductase</keyword>
<dbReference type="Proteomes" id="UP001321506">
    <property type="component" value="Unassembled WGS sequence"/>
</dbReference>
<dbReference type="InterPro" id="IPR037069">
    <property type="entry name" value="AcylCoA_DH/ox_N_sf"/>
</dbReference>
<dbReference type="InterPro" id="IPR013107">
    <property type="entry name" value="Acyl-CoA_DH_C"/>
</dbReference>
<dbReference type="GO" id="GO:0050660">
    <property type="term" value="F:flavin adenine dinucleotide binding"/>
    <property type="evidence" value="ECO:0007669"/>
    <property type="project" value="InterPro"/>
</dbReference>
<keyword evidence="6" id="KW-1185">Reference proteome</keyword>
<dbReference type="Gene3D" id="1.10.540.10">
    <property type="entry name" value="Acyl-CoA dehydrogenase/oxidase, N-terminal domain"/>
    <property type="match status" value="1"/>
</dbReference>
<comment type="similarity">
    <text evidence="2">Belongs to the HpaH/HsaA monooxygenase family.</text>
</comment>
<evidence type="ECO:0000259" key="4">
    <source>
        <dbReference type="Pfam" id="PF08028"/>
    </source>
</evidence>
<dbReference type="GO" id="GO:0033539">
    <property type="term" value="P:fatty acid beta-oxidation using acyl-CoA dehydrogenase"/>
    <property type="evidence" value="ECO:0007669"/>
    <property type="project" value="TreeGrafter"/>
</dbReference>
<evidence type="ECO:0000313" key="6">
    <source>
        <dbReference type="Proteomes" id="UP001321506"/>
    </source>
</evidence>
<dbReference type="InterPro" id="IPR036250">
    <property type="entry name" value="AcylCo_DH-like_C"/>
</dbReference>
<evidence type="ECO:0000256" key="1">
    <source>
        <dbReference type="ARBA" id="ARBA00023002"/>
    </source>
</evidence>
<gene>
    <name evidence="5" type="ORF">QF206_09670</name>
</gene>
<reference evidence="5 6" key="1">
    <citation type="submission" date="2023-04" db="EMBL/GenBank/DDBJ databases">
        <title>Klugiella caeni sp. nov. isolated from the sludge of biochemical tank.</title>
        <authorList>
            <person name="Geng K."/>
        </authorList>
    </citation>
    <scope>NUCLEOTIDE SEQUENCE [LARGE SCALE GENOMIC DNA]</scope>
    <source>
        <strain evidence="5 6">YN-L-19</strain>
    </source>
</reference>
<evidence type="ECO:0000259" key="3">
    <source>
        <dbReference type="Pfam" id="PF02771"/>
    </source>
</evidence>
<evidence type="ECO:0000256" key="2">
    <source>
        <dbReference type="ARBA" id="ARBA00049661"/>
    </source>
</evidence>
<feature type="domain" description="Acyl-CoA dehydrogenase/oxidase N-terminal" evidence="3">
    <location>
        <begin position="30"/>
        <end position="98"/>
    </location>
</feature>
<dbReference type="SUPFAM" id="SSF47203">
    <property type="entry name" value="Acyl-CoA dehydrogenase C-terminal domain-like"/>
    <property type="match status" value="1"/>
</dbReference>
<dbReference type="SUPFAM" id="SSF56645">
    <property type="entry name" value="Acyl-CoA dehydrogenase NM domain-like"/>
    <property type="match status" value="1"/>
</dbReference>
<dbReference type="Gene3D" id="1.20.140.10">
    <property type="entry name" value="Butyryl-CoA Dehydrogenase, subunit A, domain 3"/>
    <property type="match status" value="1"/>
</dbReference>
<dbReference type="Gene3D" id="2.40.110.10">
    <property type="entry name" value="Butyryl-CoA Dehydrogenase, subunit A, domain 2"/>
    <property type="match status" value="1"/>
</dbReference>
<dbReference type="InterPro" id="IPR046373">
    <property type="entry name" value="Acyl-CoA_Oxase/DH_mid-dom_sf"/>
</dbReference>
<dbReference type="InterPro" id="IPR009100">
    <property type="entry name" value="AcylCoA_DH/oxidase_NM_dom_sf"/>
</dbReference>
<dbReference type="RefSeq" id="WP_281489007.1">
    <property type="nucleotide sequence ID" value="NZ_CP159582.1"/>
</dbReference>
<dbReference type="InterPro" id="IPR050741">
    <property type="entry name" value="Acyl-CoA_dehydrogenase"/>
</dbReference>
<feature type="domain" description="Acyl-CoA dehydrogenase C-terminal" evidence="4">
    <location>
        <begin position="245"/>
        <end position="376"/>
    </location>
</feature>
<dbReference type="EMBL" id="JASATX010000003">
    <property type="protein sequence ID" value="MDI2099228.1"/>
    <property type="molecule type" value="Genomic_DNA"/>
</dbReference>
<dbReference type="PANTHER" id="PTHR48083">
    <property type="entry name" value="MEDIUM-CHAIN SPECIFIC ACYL-COA DEHYDROGENASE, MITOCHONDRIAL-RELATED"/>
    <property type="match status" value="1"/>
</dbReference>
<dbReference type="Pfam" id="PF02771">
    <property type="entry name" value="Acyl-CoA_dh_N"/>
    <property type="match status" value="1"/>
</dbReference>
<protein>
    <submittedName>
        <fullName evidence="5">Acyl-CoA dehydrogenase family protein</fullName>
    </submittedName>
</protein>
<accession>A0AAW6TBJ8</accession>
<dbReference type="GO" id="GO:0005737">
    <property type="term" value="C:cytoplasm"/>
    <property type="evidence" value="ECO:0007669"/>
    <property type="project" value="TreeGrafter"/>
</dbReference>
<dbReference type="PANTHER" id="PTHR48083:SF5">
    <property type="entry name" value="NRGC PROTEIN"/>
    <property type="match status" value="1"/>
</dbReference>